<evidence type="ECO:0000256" key="3">
    <source>
        <dbReference type="ARBA" id="ARBA00022723"/>
    </source>
</evidence>
<sequence>MTPSGIDETDVGAVWCSICQEDCMDHPKVCTICGAELQVRPTASSTTTNNDAHINGAWLERAASMSAMGGGGGMEEVWQEAPTEAMDPQAVGAKSHATSKACLEMIPRIPIVQGSSLLHEGMVTIIDSQKKAFCGSACVAEFGPKPPYSITGSIVLADPLVGKPVILEKKKTDSHERPVIVYVERGGSITFATKALWAQEELGASAVICGNNVNVWPYTMRDSKRESGPLRIPILMVNQTDASQIKAVCHRSGGGGDNGDDHVVSCSLSAAKLDSNQNANSCAVCCASFQVGDIVMRLPFCAHTFHETCALTWLTKHNTCPYCRWELPTDDEDYDRERRRRQASSTSNSGSDDHRRDWEILLFG</sequence>
<gene>
    <name evidence="10" type="ORF">ASEP1449_LOCUS16818</name>
</gene>
<name>A0A7S2UQA7_9STRA</name>
<evidence type="ECO:0000256" key="8">
    <source>
        <dbReference type="PROSITE-ProRule" id="PRU00175"/>
    </source>
</evidence>
<dbReference type="InterPro" id="IPR053238">
    <property type="entry name" value="RING-H2_zinc_finger"/>
</dbReference>
<keyword evidence="6" id="KW-1133">Transmembrane helix</keyword>
<evidence type="ECO:0000256" key="1">
    <source>
        <dbReference type="ARBA" id="ARBA00004370"/>
    </source>
</evidence>
<dbReference type="InterPro" id="IPR003137">
    <property type="entry name" value="PA_domain"/>
</dbReference>
<dbReference type="Pfam" id="PF02225">
    <property type="entry name" value="PA"/>
    <property type="match status" value="1"/>
</dbReference>
<dbReference type="Pfam" id="PF13639">
    <property type="entry name" value="zf-RING_2"/>
    <property type="match status" value="1"/>
</dbReference>
<dbReference type="SMART" id="SM00184">
    <property type="entry name" value="RING"/>
    <property type="match status" value="1"/>
</dbReference>
<keyword evidence="5" id="KW-0862">Zinc</keyword>
<protein>
    <recommendedName>
        <fullName evidence="9">RING-type domain-containing protein</fullName>
    </recommendedName>
</protein>
<evidence type="ECO:0000259" key="9">
    <source>
        <dbReference type="PROSITE" id="PS50089"/>
    </source>
</evidence>
<proteinExistence type="predicted"/>
<dbReference type="EMBL" id="HBHQ01024947">
    <property type="protein sequence ID" value="CAD9824984.1"/>
    <property type="molecule type" value="Transcribed_RNA"/>
</dbReference>
<keyword evidence="3" id="KW-0479">Metal-binding</keyword>
<evidence type="ECO:0000313" key="10">
    <source>
        <dbReference type="EMBL" id="CAD9824984.1"/>
    </source>
</evidence>
<evidence type="ECO:0000256" key="6">
    <source>
        <dbReference type="ARBA" id="ARBA00022989"/>
    </source>
</evidence>
<reference evidence="10" key="1">
    <citation type="submission" date="2021-01" db="EMBL/GenBank/DDBJ databases">
        <authorList>
            <person name="Corre E."/>
            <person name="Pelletier E."/>
            <person name="Niang G."/>
            <person name="Scheremetjew M."/>
            <person name="Finn R."/>
            <person name="Kale V."/>
            <person name="Holt S."/>
            <person name="Cochrane G."/>
            <person name="Meng A."/>
            <person name="Brown T."/>
            <person name="Cohen L."/>
        </authorList>
    </citation>
    <scope>NUCLEOTIDE SEQUENCE</scope>
    <source>
        <strain evidence="10">CCMP2084</strain>
    </source>
</reference>
<keyword evidence="4 8" id="KW-0863">Zinc-finger</keyword>
<keyword evidence="2" id="KW-0812">Transmembrane</keyword>
<dbReference type="InterPro" id="IPR013083">
    <property type="entry name" value="Znf_RING/FYVE/PHD"/>
</dbReference>
<dbReference type="InterPro" id="IPR001841">
    <property type="entry name" value="Znf_RING"/>
</dbReference>
<evidence type="ECO:0000256" key="4">
    <source>
        <dbReference type="ARBA" id="ARBA00022771"/>
    </source>
</evidence>
<dbReference type="PANTHER" id="PTHR14155">
    <property type="entry name" value="RING FINGER DOMAIN-CONTAINING"/>
    <property type="match status" value="1"/>
</dbReference>
<keyword evidence="7" id="KW-0472">Membrane</keyword>
<dbReference type="GO" id="GO:0008270">
    <property type="term" value="F:zinc ion binding"/>
    <property type="evidence" value="ECO:0007669"/>
    <property type="project" value="UniProtKB-KW"/>
</dbReference>
<dbReference type="PANTHER" id="PTHR14155:SF627">
    <property type="entry name" value="OS06G0192800 PROTEIN"/>
    <property type="match status" value="1"/>
</dbReference>
<evidence type="ECO:0000256" key="2">
    <source>
        <dbReference type="ARBA" id="ARBA00022692"/>
    </source>
</evidence>
<dbReference type="SUPFAM" id="SSF57850">
    <property type="entry name" value="RING/U-box"/>
    <property type="match status" value="1"/>
</dbReference>
<dbReference type="Gene3D" id="3.50.30.30">
    <property type="match status" value="1"/>
</dbReference>
<dbReference type="Gene3D" id="3.30.40.10">
    <property type="entry name" value="Zinc/RING finger domain, C3HC4 (zinc finger)"/>
    <property type="match status" value="1"/>
</dbReference>
<evidence type="ECO:0000256" key="7">
    <source>
        <dbReference type="ARBA" id="ARBA00023136"/>
    </source>
</evidence>
<evidence type="ECO:0000256" key="5">
    <source>
        <dbReference type="ARBA" id="ARBA00022833"/>
    </source>
</evidence>
<feature type="domain" description="RING-type" evidence="9">
    <location>
        <begin position="282"/>
        <end position="324"/>
    </location>
</feature>
<dbReference type="GO" id="GO:0016020">
    <property type="term" value="C:membrane"/>
    <property type="evidence" value="ECO:0007669"/>
    <property type="project" value="UniProtKB-SubCell"/>
</dbReference>
<dbReference type="AlphaFoldDB" id="A0A7S2UQA7"/>
<comment type="subcellular location">
    <subcellularLocation>
        <location evidence="1">Membrane</location>
    </subcellularLocation>
</comment>
<organism evidence="10">
    <name type="scientific">Attheya septentrionalis</name>
    <dbReference type="NCBI Taxonomy" id="420275"/>
    <lineage>
        <taxon>Eukaryota</taxon>
        <taxon>Sar</taxon>
        <taxon>Stramenopiles</taxon>
        <taxon>Ochrophyta</taxon>
        <taxon>Bacillariophyta</taxon>
        <taxon>Coscinodiscophyceae</taxon>
        <taxon>Chaetocerotophycidae</taxon>
        <taxon>Chaetocerotales</taxon>
        <taxon>Attheyaceae</taxon>
        <taxon>Attheya</taxon>
    </lineage>
</organism>
<dbReference type="PROSITE" id="PS50089">
    <property type="entry name" value="ZF_RING_2"/>
    <property type="match status" value="1"/>
</dbReference>
<accession>A0A7S2UQA7</accession>